<dbReference type="EMBL" id="FQUS01000002">
    <property type="protein sequence ID" value="SHE60719.1"/>
    <property type="molecule type" value="Genomic_DNA"/>
</dbReference>
<dbReference type="RefSeq" id="WP_073059269.1">
    <property type="nucleotide sequence ID" value="NZ_FQUS01000002.1"/>
</dbReference>
<sequence>MGSIAAFLSEPWREYRTNDRGQLPQDGSYVYAIDIASATATRGLEVEGGSITSIKKLEPVE</sequence>
<accession>A0A1M4UVM3</accession>
<evidence type="ECO:0000313" key="2">
    <source>
        <dbReference type="Proteomes" id="UP000184041"/>
    </source>
</evidence>
<organism evidence="1 2">
    <name type="scientific">Fodinibius roseus</name>
    <dbReference type="NCBI Taxonomy" id="1194090"/>
    <lineage>
        <taxon>Bacteria</taxon>
        <taxon>Pseudomonadati</taxon>
        <taxon>Balneolota</taxon>
        <taxon>Balneolia</taxon>
        <taxon>Balneolales</taxon>
        <taxon>Balneolaceae</taxon>
        <taxon>Fodinibius</taxon>
    </lineage>
</organism>
<evidence type="ECO:0000313" key="1">
    <source>
        <dbReference type="EMBL" id="SHE60719.1"/>
    </source>
</evidence>
<keyword evidence="2" id="KW-1185">Reference proteome</keyword>
<reference evidence="1 2" key="1">
    <citation type="submission" date="2016-11" db="EMBL/GenBank/DDBJ databases">
        <authorList>
            <person name="Jaros S."/>
            <person name="Januszkiewicz K."/>
            <person name="Wedrychowicz H."/>
        </authorList>
    </citation>
    <scope>NUCLEOTIDE SEQUENCE [LARGE SCALE GENOMIC DNA]</scope>
    <source>
        <strain evidence="1 2">DSM 21986</strain>
    </source>
</reference>
<name>A0A1M4UVM3_9BACT</name>
<dbReference type="Proteomes" id="UP000184041">
    <property type="component" value="Unassembled WGS sequence"/>
</dbReference>
<gene>
    <name evidence="1" type="ORF">SAMN05443144_102136</name>
</gene>
<protein>
    <submittedName>
        <fullName evidence="1">Uncharacterized protein</fullName>
    </submittedName>
</protein>
<dbReference type="OrthoDB" id="738440at2"/>
<dbReference type="STRING" id="1194090.SAMN05443144_102136"/>
<dbReference type="AlphaFoldDB" id="A0A1M4UVM3"/>
<proteinExistence type="predicted"/>